<reference evidence="1 2" key="1">
    <citation type="submission" date="2018-09" db="EMBL/GenBank/DDBJ databases">
        <title>Complete genome sequence of the hydrocarbonoclastic bacterium Alcaligenes aquatilis QD168, isolated from a crude-oil polluted marine sediment of Central Chile.</title>
        <authorList>
            <person name="Duran R.E."/>
            <person name="Barra B."/>
            <person name="Salva-Serra F."/>
            <person name="Mendez V."/>
            <person name="Moore E.R.B."/>
            <person name="Seeger M."/>
        </authorList>
    </citation>
    <scope>NUCLEOTIDE SEQUENCE [LARGE SCALE GENOMIC DNA]</scope>
    <source>
        <strain evidence="1 2">QD168</strain>
    </source>
</reference>
<protein>
    <submittedName>
        <fullName evidence="1">Uncharacterized protein</fullName>
    </submittedName>
</protein>
<organism evidence="1 2">
    <name type="scientific">Alcaligenes aquatilis</name>
    <dbReference type="NCBI Taxonomy" id="323284"/>
    <lineage>
        <taxon>Bacteria</taxon>
        <taxon>Pseudomonadati</taxon>
        <taxon>Pseudomonadota</taxon>
        <taxon>Betaproteobacteria</taxon>
        <taxon>Burkholderiales</taxon>
        <taxon>Alcaligenaceae</taxon>
        <taxon>Alcaligenes</taxon>
    </lineage>
</organism>
<dbReference type="AlphaFoldDB" id="A0A3G2HXF4"/>
<sequence length="61" mass="6384">MIIYVLSGKFKVGDGFGLWFFLLFVAPLGAPVQGARAGNLPTLCVGALVRDSSGAQSELAR</sequence>
<evidence type="ECO:0000313" key="1">
    <source>
        <dbReference type="EMBL" id="AYN21737.1"/>
    </source>
</evidence>
<name>A0A3G2HXF4_9BURK</name>
<dbReference type="KEGG" id="aaqu:D3M96_15070"/>
<dbReference type="Proteomes" id="UP000268070">
    <property type="component" value="Chromosome"/>
</dbReference>
<proteinExistence type="predicted"/>
<dbReference type="EMBL" id="CP032153">
    <property type="protein sequence ID" value="AYN21737.1"/>
    <property type="molecule type" value="Genomic_DNA"/>
</dbReference>
<accession>A0A3G2HXF4</accession>
<gene>
    <name evidence="1" type="ORF">D3M96_15070</name>
</gene>
<evidence type="ECO:0000313" key="2">
    <source>
        <dbReference type="Proteomes" id="UP000268070"/>
    </source>
</evidence>